<organism evidence="3 4">
    <name type="scientific">Platanthera guangdongensis</name>
    <dbReference type="NCBI Taxonomy" id="2320717"/>
    <lineage>
        <taxon>Eukaryota</taxon>
        <taxon>Viridiplantae</taxon>
        <taxon>Streptophyta</taxon>
        <taxon>Embryophyta</taxon>
        <taxon>Tracheophyta</taxon>
        <taxon>Spermatophyta</taxon>
        <taxon>Magnoliopsida</taxon>
        <taxon>Liliopsida</taxon>
        <taxon>Asparagales</taxon>
        <taxon>Orchidaceae</taxon>
        <taxon>Orchidoideae</taxon>
        <taxon>Orchideae</taxon>
        <taxon>Orchidinae</taxon>
        <taxon>Platanthera</taxon>
    </lineage>
</organism>
<gene>
    <name evidence="3" type="primary">STR6</name>
    <name evidence="3" type="ORF">KSP40_PGU013026</name>
</gene>
<dbReference type="PANTHER" id="PTHR43268">
    <property type="entry name" value="THIOSULFATE SULFURTRANSFERASE/RHODANESE-LIKE DOMAIN-CONTAINING PROTEIN 2"/>
    <property type="match status" value="1"/>
</dbReference>
<name>A0ABR2MRV8_9ASPA</name>
<reference evidence="3 4" key="1">
    <citation type="journal article" date="2022" name="Nat. Plants">
        <title>Genomes of leafy and leafless Platanthera orchids illuminate the evolution of mycoheterotrophy.</title>
        <authorList>
            <person name="Li M.H."/>
            <person name="Liu K.W."/>
            <person name="Li Z."/>
            <person name="Lu H.C."/>
            <person name="Ye Q.L."/>
            <person name="Zhang D."/>
            <person name="Wang J.Y."/>
            <person name="Li Y.F."/>
            <person name="Zhong Z.M."/>
            <person name="Liu X."/>
            <person name="Yu X."/>
            <person name="Liu D.K."/>
            <person name="Tu X.D."/>
            <person name="Liu B."/>
            <person name="Hao Y."/>
            <person name="Liao X.Y."/>
            <person name="Jiang Y.T."/>
            <person name="Sun W.H."/>
            <person name="Chen J."/>
            <person name="Chen Y.Q."/>
            <person name="Ai Y."/>
            <person name="Zhai J.W."/>
            <person name="Wu S.S."/>
            <person name="Zhou Z."/>
            <person name="Hsiao Y.Y."/>
            <person name="Wu W.L."/>
            <person name="Chen Y.Y."/>
            <person name="Lin Y.F."/>
            <person name="Hsu J.L."/>
            <person name="Li C.Y."/>
            <person name="Wang Z.W."/>
            <person name="Zhao X."/>
            <person name="Zhong W.Y."/>
            <person name="Ma X.K."/>
            <person name="Ma L."/>
            <person name="Huang J."/>
            <person name="Chen G.Z."/>
            <person name="Huang M.Z."/>
            <person name="Huang L."/>
            <person name="Peng D.H."/>
            <person name="Luo Y.B."/>
            <person name="Zou S.Q."/>
            <person name="Chen S.P."/>
            <person name="Lan S."/>
            <person name="Tsai W.C."/>
            <person name="Van de Peer Y."/>
            <person name="Liu Z.J."/>
        </authorList>
    </citation>
    <scope>NUCLEOTIDE SEQUENCE [LARGE SCALE GENOMIC DNA]</scope>
    <source>
        <strain evidence="3">Lor288</strain>
    </source>
</reference>
<sequence length="432" mass="48373">MIPAGGCRRVRALRRGRRPAQGSSDKGFETTNGRISERRVVVDGNPTQQDRSAPEEEGVVDGVGRRGMEQSGRSSSGVLDEREEAALSFCGWRWRWSARHYMVGSRDTWSSFLMVVTSKERILFLITGNMLDSDIYASFCFRLPYKILISVGSRNTDVLGTCLLCGSPFDDYSSRSRCSYCRMLVLVCHSCQHRKLRILCLHGFRQNASSFKGRTSSLSKKLRSYVEFIFVDAPHELPLLHQPTKSCPGQISPSPSENCRRRFAWLISPNSSSSDESSSWRIVDQQFDPLQYKTQTEGFEVSNHCLQDLISTMGPFDGILGFSQGAAMAALFCEEQQRGNERVSDFRFAVLCSGYSAASNVSDGGFIKCASLHVFGDRGGGRDRQINHEASRELADLFDKNSSVTVEHDMGHIIPTKSPYIDQMKAFFMSFL</sequence>
<dbReference type="Pfam" id="PF03959">
    <property type="entry name" value="FSH1"/>
    <property type="match status" value="1"/>
</dbReference>
<evidence type="ECO:0000313" key="3">
    <source>
        <dbReference type="EMBL" id="KAK8965693.1"/>
    </source>
</evidence>
<proteinExistence type="predicted"/>
<evidence type="ECO:0000259" key="2">
    <source>
        <dbReference type="Pfam" id="PF03959"/>
    </source>
</evidence>
<dbReference type="InterPro" id="IPR005645">
    <property type="entry name" value="FSH-like_dom"/>
</dbReference>
<comment type="caution">
    <text evidence="3">The sequence shown here is derived from an EMBL/GenBank/DDBJ whole genome shotgun (WGS) entry which is preliminary data.</text>
</comment>
<evidence type="ECO:0000313" key="4">
    <source>
        <dbReference type="Proteomes" id="UP001412067"/>
    </source>
</evidence>
<feature type="region of interest" description="Disordered" evidence="1">
    <location>
        <begin position="1"/>
        <end position="79"/>
    </location>
</feature>
<dbReference type="PANTHER" id="PTHR43268:SF6">
    <property type="entry name" value="THIOSULFATE SULFURTRANSFERASE_RHODANESE-LIKE DOMAIN-CONTAINING PROTEIN 2"/>
    <property type="match status" value="1"/>
</dbReference>
<dbReference type="Gene3D" id="3.40.50.1820">
    <property type="entry name" value="alpha/beta hydrolase"/>
    <property type="match status" value="1"/>
</dbReference>
<feature type="domain" description="Serine hydrolase" evidence="2">
    <location>
        <begin position="194"/>
        <end position="424"/>
    </location>
</feature>
<accession>A0ABR2MRV8</accession>
<feature type="compositionally biased region" description="Polar residues" evidence="1">
    <location>
        <begin position="21"/>
        <end position="34"/>
    </location>
</feature>
<dbReference type="EMBL" id="JBBWWR010000006">
    <property type="protein sequence ID" value="KAK8965693.1"/>
    <property type="molecule type" value="Genomic_DNA"/>
</dbReference>
<dbReference type="Proteomes" id="UP001412067">
    <property type="component" value="Unassembled WGS sequence"/>
</dbReference>
<feature type="compositionally biased region" description="Basic residues" evidence="1">
    <location>
        <begin position="8"/>
        <end position="18"/>
    </location>
</feature>
<dbReference type="InterPro" id="IPR020936">
    <property type="entry name" value="TrhO"/>
</dbReference>
<protein>
    <submittedName>
        <fullName evidence="3">Rhodanese-like domain-containing protein 6</fullName>
    </submittedName>
</protein>
<dbReference type="SUPFAM" id="SSF53474">
    <property type="entry name" value="alpha/beta-Hydrolases"/>
    <property type="match status" value="1"/>
</dbReference>
<keyword evidence="4" id="KW-1185">Reference proteome</keyword>
<dbReference type="InterPro" id="IPR029058">
    <property type="entry name" value="AB_hydrolase_fold"/>
</dbReference>
<evidence type="ECO:0000256" key="1">
    <source>
        <dbReference type="SAM" id="MobiDB-lite"/>
    </source>
</evidence>